<dbReference type="InterPro" id="IPR029044">
    <property type="entry name" value="Nucleotide-diphossugar_trans"/>
</dbReference>
<comment type="caution">
    <text evidence="7">The sequence shown here is derived from an EMBL/GenBank/DDBJ whole genome shotgun (WGS) entry which is preliminary data.</text>
</comment>
<evidence type="ECO:0000256" key="1">
    <source>
        <dbReference type="ARBA" id="ARBA00004776"/>
    </source>
</evidence>
<organism evidence="7 8">
    <name type="scientific">Streptomyces xiangluensis</name>
    <dbReference type="NCBI Taxonomy" id="2665720"/>
    <lineage>
        <taxon>Bacteria</taxon>
        <taxon>Bacillati</taxon>
        <taxon>Actinomycetota</taxon>
        <taxon>Actinomycetes</taxon>
        <taxon>Kitasatosporales</taxon>
        <taxon>Streptomycetaceae</taxon>
        <taxon>Streptomyces</taxon>
    </lineage>
</organism>
<keyword evidence="4 7" id="KW-0808">Transferase</keyword>
<comment type="similarity">
    <text evidence="2">Belongs to the glycosyltransferase 2 family.</text>
</comment>
<evidence type="ECO:0000256" key="2">
    <source>
        <dbReference type="ARBA" id="ARBA00006739"/>
    </source>
</evidence>
<feature type="transmembrane region" description="Helical" evidence="5">
    <location>
        <begin position="262"/>
        <end position="282"/>
    </location>
</feature>
<dbReference type="SUPFAM" id="SSF53448">
    <property type="entry name" value="Nucleotide-diphospho-sugar transferases"/>
    <property type="match status" value="1"/>
</dbReference>
<gene>
    <name evidence="7" type="ORF">ACFPH6_42340</name>
</gene>
<evidence type="ECO:0000256" key="4">
    <source>
        <dbReference type="ARBA" id="ARBA00022679"/>
    </source>
</evidence>
<comment type="pathway">
    <text evidence="1">Cell wall biogenesis; cell wall polysaccharide biosynthesis.</text>
</comment>
<evidence type="ECO:0000259" key="6">
    <source>
        <dbReference type="Pfam" id="PF00535"/>
    </source>
</evidence>
<dbReference type="PANTHER" id="PTHR43179">
    <property type="entry name" value="RHAMNOSYLTRANSFERASE WBBL"/>
    <property type="match status" value="1"/>
</dbReference>
<dbReference type="Pfam" id="PF00535">
    <property type="entry name" value="Glycos_transf_2"/>
    <property type="match status" value="1"/>
</dbReference>
<keyword evidence="5" id="KW-0472">Membrane</keyword>
<reference evidence="8" key="1">
    <citation type="journal article" date="2019" name="Int. J. Syst. Evol. Microbiol.">
        <title>The Global Catalogue of Microorganisms (GCM) 10K type strain sequencing project: providing services to taxonomists for standard genome sequencing and annotation.</title>
        <authorList>
            <consortium name="The Broad Institute Genomics Platform"/>
            <consortium name="The Broad Institute Genome Sequencing Center for Infectious Disease"/>
            <person name="Wu L."/>
            <person name="Ma J."/>
        </authorList>
    </citation>
    <scope>NUCLEOTIDE SEQUENCE [LARGE SCALE GENOMIC DNA]</scope>
    <source>
        <strain evidence="8">DT43</strain>
    </source>
</reference>
<evidence type="ECO:0000313" key="7">
    <source>
        <dbReference type="EMBL" id="MFC4471061.1"/>
    </source>
</evidence>
<dbReference type="RefSeq" id="WP_386352758.1">
    <property type="nucleotide sequence ID" value="NZ_JBHSFG010000087.1"/>
</dbReference>
<keyword evidence="3 7" id="KW-0328">Glycosyltransferase</keyword>
<dbReference type="EC" id="2.4.-.-" evidence="7"/>
<evidence type="ECO:0000313" key="8">
    <source>
        <dbReference type="Proteomes" id="UP001596012"/>
    </source>
</evidence>
<dbReference type="GO" id="GO:0016757">
    <property type="term" value="F:glycosyltransferase activity"/>
    <property type="evidence" value="ECO:0007669"/>
    <property type="project" value="UniProtKB-KW"/>
</dbReference>
<name>A0ABV8Z6S0_9ACTN</name>
<accession>A0ABV8Z6S0</accession>
<evidence type="ECO:0000256" key="3">
    <source>
        <dbReference type="ARBA" id="ARBA00022676"/>
    </source>
</evidence>
<sequence>MTQVVVLIACHNRRETTVRCLRSLIGQEGPGMSVRVVLTDDGSTDGTARAAREVWPGIHVLPGSGTLFWAKAMALAASAAGDYDFVLWLNDDVILDPGALSRLFETYRSLSGARTSDRIVVGSLRDPHTGAVTYSGVHRCSRLRAMSFTRVAPTGSRPVEAETMNGNLVLIPRSVVQHVGQIDAGFSHGLADFDYGLRARRLGCSIWVAPGTLGTCARNSPEGSWTDPALPVRRRLRLMCSPKGLPPRSWLRFTRRHAGPMWPMYWLAPYARFLAGAVLIRIRLGTRILVR</sequence>
<protein>
    <submittedName>
        <fullName evidence="7">Glycosyltransferase family 2 protein</fullName>
        <ecNumber evidence="7">2.4.-.-</ecNumber>
    </submittedName>
</protein>
<dbReference type="PANTHER" id="PTHR43179:SF12">
    <property type="entry name" value="GALACTOFURANOSYLTRANSFERASE GLFT2"/>
    <property type="match status" value="1"/>
</dbReference>
<dbReference type="Gene3D" id="3.90.550.10">
    <property type="entry name" value="Spore Coat Polysaccharide Biosynthesis Protein SpsA, Chain A"/>
    <property type="match status" value="1"/>
</dbReference>
<proteinExistence type="inferred from homology"/>
<feature type="domain" description="Glycosyltransferase 2-like" evidence="6">
    <location>
        <begin position="6"/>
        <end position="107"/>
    </location>
</feature>
<dbReference type="InterPro" id="IPR001173">
    <property type="entry name" value="Glyco_trans_2-like"/>
</dbReference>
<evidence type="ECO:0000256" key="5">
    <source>
        <dbReference type="SAM" id="Phobius"/>
    </source>
</evidence>
<dbReference type="EMBL" id="JBHSFG010000087">
    <property type="protein sequence ID" value="MFC4471061.1"/>
    <property type="molecule type" value="Genomic_DNA"/>
</dbReference>
<dbReference type="Proteomes" id="UP001596012">
    <property type="component" value="Unassembled WGS sequence"/>
</dbReference>
<keyword evidence="5" id="KW-1133">Transmembrane helix</keyword>
<keyword evidence="5" id="KW-0812">Transmembrane</keyword>
<keyword evidence="8" id="KW-1185">Reference proteome</keyword>